<comment type="caution">
    <text evidence="2">The sequence shown here is derived from an EMBL/GenBank/DDBJ whole genome shotgun (WGS) entry which is preliminary data.</text>
</comment>
<keyword evidence="3" id="KW-1185">Reference proteome</keyword>
<dbReference type="AlphaFoldDB" id="A0A9W9ZSV4"/>
<evidence type="ECO:0000313" key="2">
    <source>
        <dbReference type="EMBL" id="KAJ7387107.1"/>
    </source>
</evidence>
<sequence length="98" mass="10999">MTPHILPSRPINTKKARQSRVEQTPLASRKGSYSVAFFDQDLVPYKCGCGETVTFHVECEDAKWTPSAFSQSLVSAAHIKRSWFDKADIHALDECKCP</sequence>
<gene>
    <name evidence="2" type="ORF">OS493_004071</name>
</gene>
<dbReference type="EMBL" id="MU825874">
    <property type="protein sequence ID" value="KAJ7387107.1"/>
    <property type="molecule type" value="Genomic_DNA"/>
</dbReference>
<protein>
    <submittedName>
        <fullName evidence="2">Uncharacterized protein</fullName>
    </submittedName>
</protein>
<evidence type="ECO:0000313" key="3">
    <source>
        <dbReference type="Proteomes" id="UP001163046"/>
    </source>
</evidence>
<accession>A0A9W9ZSV4</accession>
<name>A0A9W9ZSV4_9CNID</name>
<dbReference type="Proteomes" id="UP001163046">
    <property type="component" value="Unassembled WGS sequence"/>
</dbReference>
<feature type="region of interest" description="Disordered" evidence="1">
    <location>
        <begin position="1"/>
        <end position="29"/>
    </location>
</feature>
<proteinExistence type="predicted"/>
<reference evidence="2" key="1">
    <citation type="submission" date="2023-01" db="EMBL/GenBank/DDBJ databases">
        <title>Genome assembly of the deep-sea coral Lophelia pertusa.</title>
        <authorList>
            <person name="Herrera S."/>
            <person name="Cordes E."/>
        </authorList>
    </citation>
    <scope>NUCLEOTIDE SEQUENCE</scope>
    <source>
        <strain evidence="2">USNM1676648</strain>
        <tissue evidence="2">Polyp</tissue>
    </source>
</reference>
<organism evidence="2 3">
    <name type="scientific">Desmophyllum pertusum</name>
    <dbReference type="NCBI Taxonomy" id="174260"/>
    <lineage>
        <taxon>Eukaryota</taxon>
        <taxon>Metazoa</taxon>
        <taxon>Cnidaria</taxon>
        <taxon>Anthozoa</taxon>
        <taxon>Hexacorallia</taxon>
        <taxon>Scleractinia</taxon>
        <taxon>Caryophylliina</taxon>
        <taxon>Caryophylliidae</taxon>
        <taxon>Desmophyllum</taxon>
    </lineage>
</organism>
<evidence type="ECO:0000256" key="1">
    <source>
        <dbReference type="SAM" id="MobiDB-lite"/>
    </source>
</evidence>